<dbReference type="OrthoDB" id="9814760at2"/>
<feature type="signal peptide" evidence="1">
    <location>
        <begin position="1"/>
        <end position="21"/>
    </location>
</feature>
<dbReference type="EMBL" id="BMHC01000009">
    <property type="protein sequence ID" value="GGI27134.1"/>
    <property type="molecule type" value="Genomic_DNA"/>
</dbReference>
<dbReference type="AlphaFoldDB" id="A0A410V6B9"/>
<dbReference type="InterPro" id="IPR029058">
    <property type="entry name" value="AB_hydrolase_fold"/>
</dbReference>
<dbReference type="InterPro" id="IPR016986">
    <property type="entry name" value="UCP031982_abhydr"/>
</dbReference>
<evidence type="ECO:0000313" key="3">
    <source>
        <dbReference type="EMBL" id="QOZ60308.1"/>
    </source>
</evidence>
<proteinExistence type="predicted"/>
<dbReference type="EMBL" id="CP030057">
    <property type="protein sequence ID" value="QOZ60308.1"/>
    <property type="molecule type" value="Genomic_DNA"/>
</dbReference>
<dbReference type="Gene3D" id="3.40.50.1820">
    <property type="entry name" value="alpha/beta hydrolase"/>
    <property type="match status" value="1"/>
</dbReference>
<dbReference type="PIRSF" id="PIRSF031982">
    <property type="entry name" value="UCP031982_abhydr"/>
    <property type="match status" value="1"/>
</dbReference>
<organism evidence="2 5">
    <name type="scientific">Bradyrhizobium guangdongense</name>
    <dbReference type="NCBI Taxonomy" id="1325090"/>
    <lineage>
        <taxon>Bacteria</taxon>
        <taxon>Pseudomonadati</taxon>
        <taxon>Pseudomonadota</taxon>
        <taxon>Alphaproteobacteria</taxon>
        <taxon>Hyphomicrobiales</taxon>
        <taxon>Nitrobacteraceae</taxon>
        <taxon>Bradyrhizobium</taxon>
    </lineage>
</organism>
<evidence type="ECO:0000313" key="5">
    <source>
        <dbReference type="Proteomes" id="UP000625079"/>
    </source>
</evidence>
<reference evidence="2" key="3">
    <citation type="submission" date="2022-12" db="EMBL/GenBank/DDBJ databases">
        <authorList>
            <person name="Sun Q."/>
            <person name="Zhou Y."/>
        </authorList>
    </citation>
    <scope>NUCLEOTIDE SEQUENCE</scope>
    <source>
        <strain evidence="2">CGMCC 1.15034</strain>
    </source>
</reference>
<dbReference type="RefSeq" id="WP_128965905.1">
    <property type="nucleotide sequence ID" value="NZ_BMHC01000009.1"/>
</dbReference>
<dbReference type="Proteomes" id="UP000625079">
    <property type="component" value="Unassembled WGS sequence"/>
</dbReference>
<reference evidence="2" key="1">
    <citation type="journal article" date="2014" name="Int. J. Syst. Evol. Microbiol.">
        <title>Complete genome sequence of Corynebacterium casei LMG S-19264T (=DSM 44701T), isolated from a smear-ripened cheese.</title>
        <authorList>
            <consortium name="US DOE Joint Genome Institute (JGI-PGF)"/>
            <person name="Walter F."/>
            <person name="Albersmeier A."/>
            <person name="Kalinowski J."/>
            <person name="Ruckert C."/>
        </authorList>
    </citation>
    <scope>NUCLEOTIDE SEQUENCE</scope>
    <source>
        <strain evidence="2">CGMCC 1.15034</strain>
    </source>
</reference>
<accession>A0A410V6B9</accession>
<evidence type="ECO:0000313" key="2">
    <source>
        <dbReference type="EMBL" id="GGI27134.1"/>
    </source>
</evidence>
<gene>
    <name evidence="2" type="ORF">GCM10010987_42870</name>
    <name evidence="3" type="ORF">XH86_17470</name>
</gene>
<dbReference type="Proteomes" id="UP000593880">
    <property type="component" value="Chromosome"/>
</dbReference>
<keyword evidence="4" id="KW-1185">Reference proteome</keyword>
<dbReference type="GO" id="GO:0016787">
    <property type="term" value="F:hydrolase activity"/>
    <property type="evidence" value="ECO:0007669"/>
    <property type="project" value="UniProtKB-KW"/>
</dbReference>
<dbReference type="SUPFAM" id="SSF53474">
    <property type="entry name" value="alpha/beta-Hydrolases"/>
    <property type="match status" value="1"/>
</dbReference>
<dbReference type="InterPro" id="IPR050261">
    <property type="entry name" value="FrsA_esterase"/>
</dbReference>
<evidence type="ECO:0000313" key="4">
    <source>
        <dbReference type="Proteomes" id="UP000593880"/>
    </source>
</evidence>
<sequence>MRKAFWSAIAVLFCLASPVNAAGIQLINYGPNLTGAIWYPCEGKPKDVELGELGVGVDYGLVGVKDCPVTGTKLPLVIVSHGYVGWFGGHHDTAAALADAGFVVAAINHPGDNANDSSRKDDLSSFLSRPTDMVRLLDFVLQEWKDGAVIDPAKIGLFGFSKGGYTGLALIGAAPDFGRYARGCTDASKLCEQLRSGDIPAVAQDARIRAAVIADPIPGFFTQSNLAAIRIPVQFWRAEIGIGIIDPEGTARVARALPGKPEVHSVPAGHFAFVAPCSPELKAVLPRICTDKPAEFDRLAFHREFNGSVARFFHEHLTEGN</sequence>
<protein>
    <submittedName>
        <fullName evidence="2 3">Hydrolase</fullName>
    </submittedName>
</protein>
<keyword evidence="2" id="KW-0378">Hydrolase</keyword>
<feature type="chain" id="PRO_5044601174" evidence="1">
    <location>
        <begin position="22"/>
        <end position="321"/>
    </location>
</feature>
<keyword evidence="1" id="KW-0732">Signal</keyword>
<reference evidence="3 4" key="2">
    <citation type="submission" date="2018-06" db="EMBL/GenBank/DDBJ databases">
        <title>Comparative genomics of rhizobia nodulating Arachis hypogaea in China.</title>
        <authorList>
            <person name="Li Y."/>
        </authorList>
    </citation>
    <scope>NUCLEOTIDE SEQUENCE [LARGE SCALE GENOMIC DNA]</scope>
    <source>
        <strain evidence="3 4">CCBAU 51658</strain>
    </source>
</reference>
<dbReference type="Pfam" id="PF03403">
    <property type="entry name" value="PAF-AH_p_II"/>
    <property type="match status" value="1"/>
</dbReference>
<name>A0A410V6B9_9BRAD</name>
<dbReference type="PANTHER" id="PTHR22946">
    <property type="entry name" value="DIENELACTONE HYDROLASE DOMAIN-CONTAINING PROTEIN-RELATED"/>
    <property type="match status" value="1"/>
</dbReference>
<evidence type="ECO:0000256" key="1">
    <source>
        <dbReference type="SAM" id="SignalP"/>
    </source>
</evidence>